<evidence type="ECO:0000256" key="7">
    <source>
        <dbReference type="RuleBase" id="RU363032"/>
    </source>
</evidence>
<dbReference type="InterPro" id="IPR035906">
    <property type="entry name" value="MetI-like_sf"/>
</dbReference>
<dbReference type="STRING" id="926550.CLDAP_27950"/>
<sequence length="320" mass="36002">MSQSTLNQPLSLQKTATVQAKWRRTIWPTVEAYLYLAPTLLGLLIFVFIPIFTSFHLSLHRIAPFGNVMRFVGFDNYRNLLTSPDYWDSVRITLLFVLGTVPTGIVLAVILAILLSYPLGKMAWFYRALIFVPVIISSAVAGVLFRWLYHPVVGYLNYWMVQLGLFENMQQAPNWLGSKEWALLAVIIATTWRQLGFNVIIALAGVQNIDESYYDAAKVDGAGVLQRIRHITLPLLSPTLFFLLIINIIYSFQAFGEIHILTQGGPGRATMTLVYSIFDTAFVGTPQRGIASAQAYLLAILVVIMSFINYAVTSRKVHYQ</sequence>
<dbReference type="CDD" id="cd06261">
    <property type="entry name" value="TM_PBP2"/>
    <property type="match status" value="1"/>
</dbReference>
<keyword evidence="6 7" id="KW-0472">Membrane</keyword>
<dbReference type="HOGENOM" id="CLU_016047_0_2_0"/>
<dbReference type="AlphaFoldDB" id="I0I6E7"/>
<organism evidence="9 10">
    <name type="scientific">Caldilinea aerophila (strain DSM 14535 / JCM 11387 / NBRC 104270 / STL-6-O1)</name>
    <dbReference type="NCBI Taxonomy" id="926550"/>
    <lineage>
        <taxon>Bacteria</taxon>
        <taxon>Bacillati</taxon>
        <taxon>Chloroflexota</taxon>
        <taxon>Caldilineae</taxon>
        <taxon>Caldilineales</taxon>
        <taxon>Caldilineaceae</taxon>
        <taxon>Caldilinea</taxon>
    </lineage>
</organism>
<dbReference type="InterPro" id="IPR051393">
    <property type="entry name" value="ABC_transporter_permease"/>
</dbReference>
<keyword evidence="4 7" id="KW-0812">Transmembrane</keyword>
<dbReference type="PROSITE" id="PS50928">
    <property type="entry name" value="ABC_TM1"/>
    <property type="match status" value="1"/>
</dbReference>
<dbReference type="KEGG" id="cap:CLDAP_27950"/>
<dbReference type="Pfam" id="PF00528">
    <property type="entry name" value="BPD_transp_1"/>
    <property type="match status" value="1"/>
</dbReference>
<dbReference type="Gene3D" id="1.10.3720.10">
    <property type="entry name" value="MetI-like"/>
    <property type="match status" value="1"/>
</dbReference>
<dbReference type="eggNOG" id="COG1175">
    <property type="taxonomic scope" value="Bacteria"/>
</dbReference>
<name>I0I6E7_CALAS</name>
<evidence type="ECO:0000313" key="9">
    <source>
        <dbReference type="EMBL" id="BAM00835.1"/>
    </source>
</evidence>
<feature type="transmembrane region" description="Helical" evidence="7">
    <location>
        <begin position="233"/>
        <end position="252"/>
    </location>
</feature>
<keyword evidence="3" id="KW-1003">Cell membrane</keyword>
<dbReference type="Proteomes" id="UP000007880">
    <property type="component" value="Chromosome"/>
</dbReference>
<gene>
    <name evidence="9" type="ordered locus">CLDAP_27950</name>
</gene>
<evidence type="ECO:0000313" key="10">
    <source>
        <dbReference type="Proteomes" id="UP000007880"/>
    </source>
</evidence>
<accession>I0I6E7</accession>
<feature type="transmembrane region" description="Helical" evidence="7">
    <location>
        <begin position="293"/>
        <end position="312"/>
    </location>
</feature>
<protein>
    <submittedName>
        <fullName evidence="9">Putative ABC transporter permease protein</fullName>
    </submittedName>
</protein>
<evidence type="ECO:0000256" key="6">
    <source>
        <dbReference type="ARBA" id="ARBA00023136"/>
    </source>
</evidence>
<keyword evidence="5 7" id="KW-1133">Transmembrane helix</keyword>
<evidence type="ECO:0000259" key="8">
    <source>
        <dbReference type="PROSITE" id="PS50928"/>
    </source>
</evidence>
<dbReference type="GO" id="GO:0005886">
    <property type="term" value="C:plasma membrane"/>
    <property type="evidence" value="ECO:0007669"/>
    <property type="project" value="UniProtKB-SubCell"/>
</dbReference>
<reference evidence="9 10" key="1">
    <citation type="submission" date="2012-02" db="EMBL/GenBank/DDBJ databases">
        <title>Complete genome sequence of Caldilinea aerophila DSM 14535 (= NBRC 102666).</title>
        <authorList>
            <person name="Oguchi A."/>
            <person name="Hosoyama A."/>
            <person name="Sekine M."/>
            <person name="Fukai R."/>
            <person name="Kato Y."/>
            <person name="Nakamura S."/>
            <person name="Hanada S."/>
            <person name="Yamazaki S."/>
            <person name="Fujita N."/>
        </authorList>
    </citation>
    <scope>NUCLEOTIDE SEQUENCE [LARGE SCALE GENOMIC DNA]</scope>
    <source>
        <strain evidence="10">DSM 14535 / JCM 11387 / NBRC 104270 / STL-6-O1</strain>
    </source>
</reference>
<evidence type="ECO:0000256" key="2">
    <source>
        <dbReference type="ARBA" id="ARBA00022448"/>
    </source>
</evidence>
<evidence type="ECO:0000256" key="5">
    <source>
        <dbReference type="ARBA" id="ARBA00022989"/>
    </source>
</evidence>
<dbReference type="PANTHER" id="PTHR30193:SF37">
    <property type="entry name" value="INNER MEMBRANE ABC TRANSPORTER PERMEASE PROTEIN YCJO"/>
    <property type="match status" value="1"/>
</dbReference>
<evidence type="ECO:0000256" key="3">
    <source>
        <dbReference type="ARBA" id="ARBA00022475"/>
    </source>
</evidence>
<evidence type="ECO:0000256" key="4">
    <source>
        <dbReference type="ARBA" id="ARBA00022692"/>
    </source>
</evidence>
<dbReference type="SUPFAM" id="SSF161098">
    <property type="entry name" value="MetI-like"/>
    <property type="match status" value="1"/>
</dbReference>
<dbReference type="PANTHER" id="PTHR30193">
    <property type="entry name" value="ABC TRANSPORTER PERMEASE PROTEIN"/>
    <property type="match status" value="1"/>
</dbReference>
<keyword evidence="10" id="KW-1185">Reference proteome</keyword>
<feature type="transmembrane region" description="Helical" evidence="7">
    <location>
        <begin position="181"/>
        <end position="204"/>
    </location>
</feature>
<comment type="subcellular location">
    <subcellularLocation>
        <location evidence="1 7">Cell membrane</location>
        <topology evidence="1 7">Multi-pass membrane protein</topology>
    </subcellularLocation>
</comment>
<dbReference type="GO" id="GO:0055085">
    <property type="term" value="P:transmembrane transport"/>
    <property type="evidence" value="ECO:0007669"/>
    <property type="project" value="InterPro"/>
</dbReference>
<feature type="transmembrane region" description="Helical" evidence="7">
    <location>
        <begin position="92"/>
        <end position="117"/>
    </location>
</feature>
<feature type="transmembrane region" description="Helical" evidence="7">
    <location>
        <begin position="124"/>
        <end position="149"/>
    </location>
</feature>
<comment type="similarity">
    <text evidence="7">Belongs to the binding-protein-dependent transport system permease family.</text>
</comment>
<dbReference type="RefSeq" id="WP_014434064.1">
    <property type="nucleotide sequence ID" value="NC_017079.1"/>
</dbReference>
<proteinExistence type="inferred from homology"/>
<keyword evidence="2 7" id="KW-0813">Transport</keyword>
<feature type="domain" description="ABC transmembrane type-1" evidence="8">
    <location>
        <begin position="90"/>
        <end position="309"/>
    </location>
</feature>
<evidence type="ECO:0000256" key="1">
    <source>
        <dbReference type="ARBA" id="ARBA00004651"/>
    </source>
</evidence>
<feature type="transmembrane region" description="Helical" evidence="7">
    <location>
        <begin position="32"/>
        <end position="52"/>
    </location>
</feature>
<dbReference type="EMBL" id="AP012337">
    <property type="protein sequence ID" value="BAM00835.1"/>
    <property type="molecule type" value="Genomic_DNA"/>
</dbReference>
<dbReference type="InterPro" id="IPR000515">
    <property type="entry name" value="MetI-like"/>
</dbReference>